<accession>A0AAX3LYK2</accession>
<evidence type="ECO:0000313" key="1">
    <source>
        <dbReference type="EMBL" id="WCT54411.1"/>
    </source>
</evidence>
<evidence type="ECO:0000313" key="2">
    <source>
        <dbReference type="Proteomes" id="UP001220509"/>
    </source>
</evidence>
<dbReference type="KEGG" id="pka:PQ456_14510"/>
<proteinExistence type="predicted"/>
<name>A0AAX3LYK2_9BACL</name>
<sequence>MEQIRFKLNETLKIIGATRNKLSVESKIRSATILDLASGNTRTIKLETLISILNAINEIAINNGVNRTFDIEDIIEYIPVDQEKKDQ</sequence>
<dbReference type="AlphaFoldDB" id="A0AAX3LYK2"/>
<organism evidence="1 2">
    <name type="scientific">Paenibacillus kyungheensis</name>
    <dbReference type="NCBI Taxonomy" id="1452732"/>
    <lineage>
        <taxon>Bacteria</taxon>
        <taxon>Bacillati</taxon>
        <taxon>Bacillota</taxon>
        <taxon>Bacilli</taxon>
        <taxon>Bacillales</taxon>
        <taxon>Paenibacillaceae</taxon>
        <taxon>Paenibacillus</taxon>
    </lineage>
</organism>
<keyword evidence="2" id="KW-1185">Reference proteome</keyword>
<dbReference type="Proteomes" id="UP001220509">
    <property type="component" value="Chromosome"/>
</dbReference>
<protein>
    <submittedName>
        <fullName evidence="1">XRE family transcriptional regulator</fullName>
    </submittedName>
</protein>
<dbReference type="EMBL" id="CP117416">
    <property type="protein sequence ID" value="WCT54411.1"/>
    <property type="molecule type" value="Genomic_DNA"/>
</dbReference>
<gene>
    <name evidence="1" type="ORF">PQ456_14510</name>
</gene>
<reference evidence="1 2" key="1">
    <citation type="submission" date="2023-02" db="EMBL/GenBank/DDBJ databases">
        <title>Genome sequence of Paenibacillus kyungheensis KACC 18744.</title>
        <authorList>
            <person name="Kim S."/>
            <person name="Heo J."/>
            <person name="Kwon S.-W."/>
        </authorList>
    </citation>
    <scope>NUCLEOTIDE SEQUENCE [LARGE SCALE GENOMIC DNA]</scope>
    <source>
        <strain evidence="1 2">KACC 18744</strain>
    </source>
</reference>
<dbReference type="RefSeq" id="WP_273612936.1">
    <property type="nucleotide sequence ID" value="NZ_CP117416.1"/>
</dbReference>